<proteinExistence type="predicted"/>
<organism evidence="1">
    <name type="scientific">Physcomitrium patens</name>
    <name type="common">Spreading-leaved earth moss</name>
    <name type="synonym">Physcomitrella patens</name>
    <dbReference type="NCBI Taxonomy" id="3218"/>
    <lineage>
        <taxon>Eukaryota</taxon>
        <taxon>Viridiplantae</taxon>
        <taxon>Streptophyta</taxon>
        <taxon>Embryophyta</taxon>
        <taxon>Bryophyta</taxon>
        <taxon>Bryophytina</taxon>
        <taxon>Bryopsida</taxon>
        <taxon>Funariidae</taxon>
        <taxon>Funariales</taxon>
        <taxon>Funariaceae</taxon>
        <taxon>Physcomitrium</taxon>
    </lineage>
</organism>
<gene>
    <name evidence="1" type="ORF">PHYPA_015432</name>
</gene>
<dbReference type="InParanoid" id="A0A2K1JVW2"/>
<reference evidence="1 3" key="1">
    <citation type="journal article" date="2008" name="Science">
        <title>The Physcomitrella genome reveals evolutionary insights into the conquest of land by plants.</title>
        <authorList>
            <person name="Rensing S."/>
            <person name="Lang D."/>
            <person name="Zimmer A."/>
            <person name="Terry A."/>
            <person name="Salamov A."/>
            <person name="Shapiro H."/>
            <person name="Nishiyama T."/>
            <person name="Perroud P.-F."/>
            <person name="Lindquist E."/>
            <person name="Kamisugi Y."/>
            <person name="Tanahashi T."/>
            <person name="Sakakibara K."/>
            <person name="Fujita T."/>
            <person name="Oishi K."/>
            <person name="Shin-I T."/>
            <person name="Kuroki Y."/>
            <person name="Toyoda A."/>
            <person name="Suzuki Y."/>
            <person name="Hashimoto A."/>
            <person name="Yamaguchi K."/>
            <person name="Sugano A."/>
            <person name="Kohara Y."/>
            <person name="Fujiyama A."/>
            <person name="Anterola A."/>
            <person name="Aoki S."/>
            <person name="Ashton N."/>
            <person name="Barbazuk W.B."/>
            <person name="Barker E."/>
            <person name="Bennetzen J."/>
            <person name="Bezanilla M."/>
            <person name="Blankenship R."/>
            <person name="Cho S.H."/>
            <person name="Dutcher S."/>
            <person name="Estelle M."/>
            <person name="Fawcett J.A."/>
            <person name="Gundlach H."/>
            <person name="Hanada K."/>
            <person name="Heyl A."/>
            <person name="Hicks K.A."/>
            <person name="Hugh J."/>
            <person name="Lohr M."/>
            <person name="Mayer K."/>
            <person name="Melkozernov A."/>
            <person name="Murata T."/>
            <person name="Nelson D."/>
            <person name="Pils B."/>
            <person name="Prigge M."/>
            <person name="Reiss B."/>
            <person name="Renner T."/>
            <person name="Rombauts S."/>
            <person name="Rushton P."/>
            <person name="Sanderfoot A."/>
            <person name="Schween G."/>
            <person name="Shiu S.-H."/>
            <person name="Stueber K."/>
            <person name="Theodoulou F.L."/>
            <person name="Tu H."/>
            <person name="Van de Peer Y."/>
            <person name="Verrier P.J."/>
            <person name="Waters E."/>
            <person name="Wood A."/>
            <person name="Yang L."/>
            <person name="Cove D."/>
            <person name="Cuming A."/>
            <person name="Hasebe M."/>
            <person name="Lucas S."/>
            <person name="Mishler D.B."/>
            <person name="Reski R."/>
            <person name="Grigoriev I."/>
            <person name="Quatrano R.S."/>
            <person name="Boore J.L."/>
        </authorList>
    </citation>
    <scope>NUCLEOTIDE SEQUENCE [LARGE SCALE GENOMIC DNA]</scope>
    <source>
        <strain evidence="2 3">cv. Gransden 2004</strain>
    </source>
</reference>
<sequence>MVSPEPCTQLSVALPVELLASRFFTPLAGAVNAGVLRRVMALGGDRTGQDHRDVFFSSILCFSMRSNLLVFIPNLSYFSVCNSDFVRHIENNEQRF</sequence>
<dbReference type="Gramene" id="Pp3c11_23080V3.1">
    <property type="protein sequence ID" value="PAC:32958444.CDS.1"/>
    <property type="gene ID" value="Pp3c11_23080"/>
</dbReference>
<reference evidence="1 3" key="2">
    <citation type="journal article" date="2018" name="Plant J.">
        <title>The Physcomitrella patens chromosome-scale assembly reveals moss genome structure and evolution.</title>
        <authorList>
            <person name="Lang D."/>
            <person name="Ullrich K.K."/>
            <person name="Murat F."/>
            <person name="Fuchs J."/>
            <person name="Jenkins J."/>
            <person name="Haas F.B."/>
            <person name="Piednoel M."/>
            <person name="Gundlach H."/>
            <person name="Van Bel M."/>
            <person name="Meyberg R."/>
            <person name="Vives C."/>
            <person name="Morata J."/>
            <person name="Symeonidi A."/>
            <person name="Hiss M."/>
            <person name="Muchero W."/>
            <person name="Kamisugi Y."/>
            <person name="Saleh O."/>
            <person name="Blanc G."/>
            <person name="Decker E.L."/>
            <person name="van Gessel N."/>
            <person name="Grimwood J."/>
            <person name="Hayes R.D."/>
            <person name="Graham S.W."/>
            <person name="Gunter L.E."/>
            <person name="McDaniel S.F."/>
            <person name="Hoernstein S.N.W."/>
            <person name="Larsson A."/>
            <person name="Li F.W."/>
            <person name="Perroud P.F."/>
            <person name="Phillips J."/>
            <person name="Ranjan P."/>
            <person name="Rokshar D.S."/>
            <person name="Rothfels C.J."/>
            <person name="Schneider L."/>
            <person name="Shu S."/>
            <person name="Stevenson D.W."/>
            <person name="Thummler F."/>
            <person name="Tillich M."/>
            <person name="Villarreal Aguilar J.C."/>
            <person name="Widiez T."/>
            <person name="Wong G.K."/>
            <person name="Wymore A."/>
            <person name="Zhang Y."/>
            <person name="Zimmer A.D."/>
            <person name="Quatrano R.S."/>
            <person name="Mayer K.F.X."/>
            <person name="Goodstein D."/>
            <person name="Casacuberta J.M."/>
            <person name="Vandepoele K."/>
            <person name="Reski R."/>
            <person name="Cuming A.C."/>
            <person name="Tuskan G.A."/>
            <person name="Maumus F."/>
            <person name="Salse J."/>
            <person name="Schmutz J."/>
            <person name="Rensing S.A."/>
        </authorList>
    </citation>
    <scope>NUCLEOTIDE SEQUENCE [LARGE SCALE GENOMIC DNA]</scope>
    <source>
        <strain evidence="2 3">cv. Gransden 2004</strain>
    </source>
</reference>
<accession>A0A2K1JVW2</accession>
<evidence type="ECO:0000313" key="3">
    <source>
        <dbReference type="Proteomes" id="UP000006727"/>
    </source>
</evidence>
<name>A0A2K1JVW2_PHYPA</name>
<dbReference type="EMBL" id="ABEU02000011">
    <property type="protein sequence ID" value="PNR45661.1"/>
    <property type="molecule type" value="Genomic_DNA"/>
</dbReference>
<dbReference type="EnsemblPlants" id="Pp3c11_23080V3.1">
    <property type="protein sequence ID" value="PAC:32958444.CDS.1"/>
    <property type="gene ID" value="Pp3c11_23080"/>
</dbReference>
<dbReference type="AlphaFoldDB" id="A0A2K1JVW2"/>
<evidence type="ECO:0000313" key="1">
    <source>
        <dbReference type="EMBL" id="PNR45661.1"/>
    </source>
</evidence>
<keyword evidence="3" id="KW-1185">Reference proteome</keyword>
<protein>
    <submittedName>
        <fullName evidence="1 2">Uncharacterized protein</fullName>
    </submittedName>
</protein>
<dbReference type="Proteomes" id="UP000006727">
    <property type="component" value="Chromosome 11"/>
</dbReference>
<evidence type="ECO:0000313" key="2">
    <source>
        <dbReference type="EnsemblPlants" id="PAC:32958444.CDS.1"/>
    </source>
</evidence>
<reference evidence="2" key="3">
    <citation type="submission" date="2020-12" db="UniProtKB">
        <authorList>
            <consortium name="EnsemblPlants"/>
        </authorList>
    </citation>
    <scope>IDENTIFICATION</scope>
</reference>